<sequence length="131" mass="14229">MGSVGSCRGPPTCREPLGLSYVLLPCSVTWYGVRSEDYIIKQTENFEVFYASVTNEVCRCYYSVSPLHPGSLVAAPLHLTMRRCPRTAHHAHSTGDAPAAVPRRCHTPSSSPGGPLMCFGCPRLPDAPVRL</sequence>
<comment type="caution">
    <text evidence="2">The sequence shown here is derived from an EMBL/GenBank/DDBJ whole genome shotgun (WGS) entry which is preliminary data.</text>
</comment>
<evidence type="ECO:0000313" key="2">
    <source>
        <dbReference type="EMBL" id="KAJ1204024.1"/>
    </source>
</evidence>
<evidence type="ECO:0000256" key="1">
    <source>
        <dbReference type="SAM" id="MobiDB-lite"/>
    </source>
</evidence>
<reference evidence="2" key="1">
    <citation type="journal article" date="2022" name="bioRxiv">
        <title>Sequencing and chromosome-scale assembly of the giantPleurodeles waltlgenome.</title>
        <authorList>
            <person name="Brown T."/>
            <person name="Elewa A."/>
            <person name="Iarovenko S."/>
            <person name="Subramanian E."/>
            <person name="Araus A.J."/>
            <person name="Petzold A."/>
            <person name="Susuki M."/>
            <person name="Suzuki K.-i.T."/>
            <person name="Hayashi T."/>
            <person name="Toyoda A."/>
            <person name="Oliveira C."/>
            <person name="Osipova E."/>
            <person name="Leigh N.D."/>
            <person name="Simon A."/>
            <person name="Yun M.H."/>
        </authorList>
    </citation>
    <scope>NUCLEOTIDE SEQUENCE</scope>
    <source>
        <strain evidence="2">20211129_DDA</strain>
        <tissue evidence="2">Liver</tissue>
    </source>
</reference>
<accession>A0AAV7VVF8</accession>
<organism evidence="2 3">
    <name type="scientific">Pleurodeles waltl</name>
    <name type="common">Iberian ribbed newt</name>
    <dbReference type="NCBI Taxonomy" id="8319"/>
    <lineage>
        <taxon>Eukaryota</taxon>
        <taxon>Metazoa</taxon>
        <taxon>Chordata</taxon>
        <taxon>Craniata</taxon>
        <taxon>Vertebrata</taxon>
        <taxon>Euteleostomi</taxon>
        <taxon>Amphibia</taxon>
        <taxon>Batrachia</taxon>
        <taxon>Caudata</taxon>
        <taxon>Salamandroidea</taxon>
        <taxon>Salamandridae</taxon>
        <taxon>Pleurodelinae</taxon>
        <taxon>Pleurodeles</taxon>
    </lineage>
</organism>
<gene>
    <name evidence="2" type="ORF">NDU88_007805</name>
</gene>
<dbReference type="AlphaFoldDB" id="A0AAV7VVF8"/>
<dbReference type="Proteomes" id="UP001066276">
    <property type="component" value="Chromosome 2_1"/>
</dbReference>
<protein>
    <submittedName>
        <fullName evidence="2">Uncharacterized protein</fullName>
    </submittedName>
</protein>
<evidence type="ECO:0000313" key="3">
    <source>
        <dbReference type="Proteomes" id="UP001066276"/>
    </source>
</evidence>
<keyword evidence="3" id="KW-1185">Reference proteome</keyword>
<name>A0AAV7VVF8_PLEWA</name>
<feature type="region of interest" description="Disordered" evidence="1">
    <location>
        <begin position="89"/>
        <end position="111"/>
    </location>
</feature>
<proteinExistence type="predicted"/>
<dbReference type="EMBL" id="JANPWB010000003">
    <property type="protein sequence ID" value="KAJ1204024.1"/>
    <property type="molecule type" value="Genomic_DNA"/>
</dbReference>